<protein>
    <submittedName>
        <fullName evidence="1">Uncharacterized protein</fullName>
    </submittedName>
</protein>
<organism evidence="1 2">
    <name type="scientific">Dickeya phage W2B</name>
    <dbReference type="NCBI Taxonomy" id="3049138"/>
    <lineage>
        <taxon>Viruses</taxon>
        <taxon>Duplodnaviria</taxon>
        <taxon>Heunggongvirae</taxon>
        <taxon>Uroviricota</taxon>
        <taxon>Caudoviricetes</taxon>
        <taxon>Autographivirales</taxon>
        <taxon>Autotranscriptaviridae</taxon>
        <taxon>Studiervirinae</taxon>
        <taxon>Ningirsuvirus</taxon>
        <taxon>Ningirsuvirus W2B</taxon>
    </lineage>
</organism>
<dbReference type="EMBL" id="OQ871563">
    <property type="protein sequence ID" value="WHS68447.1"/>
    <property type="molecule type" value="Genomic_DNA"/>
</dbReference>
<name>A0AA47KWQ3_9CAUD</name>
<accession>A0AA47KWQ3</accession>
<dbReference type="Proteomes" id="UP001178100">
    <property type="component" value="Segment"/>
</dbReference>
<reference evidence="1" key="1">
    <citation type="submission" date="2023-04" db="EMBL/GenBank/DDBJ databases">
        <authorList>
            <person name="Heama Maleini B."/>
            <person name="Fong T.Y."/>
            <person name="Loh M.J."/>
            <person name="Mutusamy P."/>
            <person name="Rajandas H."/>
            <person name="Parimanan S."/>
            <person name="Sivaprakasam S."/>
            <person name="Jaya Jothi S."/>
        </authorList>
    </citation>
    <scope>NUCLEOTIDE SEQUENCE</scope>
</reference>
<gene>
    <name evidence="1" type="ORF">NGBLDFOK_00038</name>
</gene>
<proteinExistence type="predicted"/>
<keyword evidence="2" id="KW-1185">Reference proteome</keyword>
<sequence length="61" mass="6680">MKALLFILMASTGPWSAAPSVETVSMHDLNECRSVAAQLKDVKKPGQGYTQYSYLCVEVSQ</sequence>
<evidence type="ECO:0000313" key="1">
    <source>
        <dbReference type="EMBL" id="WHS68447.1"/>
    </source>
</evidence>
<evidence type="ECO:0000313" key="2">
    <source>
        <dbReference type="Proteomes" id="UP001178100"/>
    </source>
</evidence>